<feature type="binding site" evidence="10">
    <location>
        <position position="241"/>
    </location>
    <ligand>
        <name>ATP</name>
        <dbReference type="ChEBI" id="CHEBI:30616"/>
    </ligand>
</feature>
<keyword evidence="8 10" id="KW-0030">Aminoacyl-tRNA synthetase</keyword>
<dbReference type="GO" id="GO:0005829">
    <property type="term" value="C:cytosol"/>
    <property type="evidence" value="ECO:0007669"/>
    <property type="project" value="TreeGrafter"/>
</dbReference>
<dbReference type="RefSeq" id="WP_108674084.1">
    <property type="nucleotide sequence ID" value="NZ_CP025628.1"/>
</dbReference>
<dbReference type="InterPro" id="IPR002307">
    <property type="entry name" value="Tyr-tRNA-ligase"/>
</dbReference>
<dbReference type="AlphaFoldDB" id="A0A3S7JAH7"/>
<dbReference type="HAMAP" id="MF_02007">
    <property type="entry name" value="Tyr_tRNA_synth_type2"/>
    <property type="match status" value="1"/>
</dbReference>
<dbReference type="PROSITE" id="PS00178">
    <property type="entry name" value="AA_TRNA_LIGASE_I"/>
    <property type="match status" value="1"/>
</dbReference>
<dbReference type="SUPFAM" id="SSF52374">
    <property type="entry name" value="Nucleotidylyl transferase"/>
    <property type="match status" value="1"/>
</dbReference>
<evidence type="ECO:0000256" key="6">
    <source>
        <dbReference type="ARBA" id="ARBA00022884"/>
    </source>
</evidence>
<keyword evidence="6 11" id="KW-0694">RNA-binding</keyword>
<evidence type="ECO:0000256" key="9">
    <source>
        <dbReference type="ARBA" id="ARBA00048248"/>
    </source>
</evidence>
<dbReference type="InterPro" id="IPR014729">
    <property type="entry name" value="Rossmann-like_a/b/a_fold"/>
</dbReference>
<dbReference type="InterPro" id="IPR024108">
    <property type="entry name" value="Tyr-tRNA-ligase_bac_2"/>
</dbReference>
<evidence type="ECO:0000313" key="13">
    <source>
        <dbReference type="EMBL" id="AWD32685.1"/>
    </source>
</evidence>
<dbReference type="InterPro" id="IPR036986">
    <property type="entry name" value="S4_RNA-bd_sf"/>
</dbReference>
<dbReference type="CDD" id="cd00165">
    <property type="entry name" value="S4"/>
    <property type="match status" value="1"/>
</dbReference>
<dbReference type="SUPFAM" id="SSF55174">
    <property type="entry name" value="Alpha-L RNA-binding motif"/>
    <property type="match status" value="1"/>
</dbReference>
<keyword evidence="7 10" id="KW-0648">Protein biosynthesis</keyword>
<evidence type="ECO:0000256" key="1">
    <source>
        <dbReference type="ARBA" id="ARBA00011738"/>
    </source>
</evidence>
<feature type="short sequence motif" description="'HIGH' region" evidence="10">
    <location>
        <begin position="54"/>
        <end position="63"/>
    </location>
</feature>
<evidence type="ECO:0000256" key="8">
    <source>
        <dbReference type="ARBA" id="ARBA00023146"/>
    </source>
</evidence>
<dbReference type="InterPro" id="IPR002305">
    <property type="entry name" value="aa-tRNA-synth_Ic"/>
</dbReference>
<dbReference type="NCBIfam" id="TIGR00234">
    <property type="entry name" value="tyrS"/>
    <property type="match status" value="1"/>
</dbReference>
<dbReference type="FunFam" id="3.40.50.620:FF:000061">
    <property type="entry name" value="Tyrosine--tRNA ligase"/>
    <property type="match status" value="1"/>
</dbReference>
<dbReference type="Gene3D" id="3.40.50.620">
    <property type="entry name" value="HUPs"/>
    <property type="match status" value="1"/>
</dbReference>
<dbReference type="Proteomes" id="UP000266796">
    <property type="component" value="Chromosome"/>
</dbReference>
<keyword evidence="5 10" id="KW-0067">ATP-binding</keyword>
<comment type="subunit">
    <text evidence="1 10">Homodimer.</text>
</comment>
<comment type="catalytic activity">
    <reaction evidence="9 10">
        <text>tRNA(Tyr) + L-tyrosine + ATP = L-tyrosyl-tRNA(Tyr) + AMP + diphosphate + H(+)</text>
        <dbReference type="Rhea" id="RHEA:10220"/>
        <dbReference type="Rhea" id="RHEA-COMP:9706"/>
        <dbReference type="Rhea" id="RHEA-COMP:9707"/>
        <dbReference type="ChEBI" id="CHEBI:15378"/>
        <dbReference type="ChEBI" id="CHEBI:30616"/>
        <dbReference type="ChEBI" id="CHEBI:33019"/>
        <dbReference type="ChEBI" id="CHEBI:58315"/>
        <dbReference type="ChEBI" id="CHEBI:78442"/>
        <dbReference type="ChEBI" id="CHEBI:78536"/>
        <dbReference type="ChEBI" id="CHEBI:456215"/>
        <dbReference type="EC" id="6.1.1.1"/>
    </reaction>
</comment>
<keyword evidence="4 10" id="KW-0547">Nucleotide-binding</keyword>
<evidence type="ECO:0000256" key="5">
    <source>
        <dbReference type="ARBA" id="ARBA00022840"/>
    </source>
</evidence>
<dbReference type="Gene3D" id="1.10.240.10">
    <property type="entry name" value="Tyrosyl-Transfer RNA Synthetase"/>
    <property type="match status" value="1"/>
</dbReference>
<dbReference type="PRINTS" id="PR01040">
    <property type="entry name" value="TRNASYNTHTYR"/>
</dbReference>
<dbReference type="OrthoDB" id="9804243at2"/>
<dbReference type="InterPro" id="IPR024088">
    <property type="entry name" value="Tyr-tRNA-ligase_bac-type"/>
</dbReference>
<dbReference type="GO" id="GO:0004831">
    <property type="term" value="F:tyrosine-tRNA ligase activity"/>
    <property type="evidence" value="ECO:0007669"/>
    <property type="project" value="UniProtKB-UniRule"/>
</dbReference>
<evidence type="ECO:0000259" key="12">
    <source>
        <dbReference type="SMART" id="SM00363"/>
    </source>
</evidence>
<evidence type="ECO:0000313" key="14">
    <source>
        <dbReference type="Proteomes" id="UP000266796"/>
    </source>
</evidence>
<proteinExistence type="inferred from homology"/>
<dbReference type="PANTHER" id="PTHR11766">
    <property type="entry name" value="TYROSYL-TRNA SYNTHETASE"/>
    <property type="match status" value="1"/>
</dbReference>
<comment type="subcellular location">
    <subcellularLocation>
        <location evidence="10">Cytoplasm</location>
    </subcellularLocation>
</comment>
<dbReference type="KEGG" id="kso:CKSOR_00585"/>
<dbReference type="GO" id="GO:0005524">
    <property type="term" value="F:ATP binding"/>
    <property type="evidence" value="ECO:0007669"/>
    <property type="project" value="UniProtKB-UniRule"/>
</dbReference>
<dbReference type="EC" id="6.1.1.1" evidence="10"/>
<dbReference type="Pfam" id="PF00579">
    <property type="entry name" value="tRNA-synt_1b"/>
    <property type="match status" value="1"/>
</dbReference>
<feature type="domain" description="RNA-binding S4" evidence="12">
    <location>
        <begin position="347"/>
        <end position="406"/>
    </location>
</feature>
<evidence type="ECO:0000256" key="2">
    <source>
        <dbReference type="ARBA" id="ARBA00022490"/>
    </source>
</evidence>
<dbReference type="SMART" id="SM00363">
    <property type="entry name" value="S4"/>
    <property type="match status" value="1"/>
</dbReference>
<evidence type="ECO:0000256" key="3">
    <source>
        <dbReference type="ARBA" id="ARBA00022598"/>
    </source>
</evidence>
<evidence type="ECO:0000256" key="11">
    <source>
        <dbReference type="PROSITE-ProRule" id="PRU00182"/>
    </source>
</evidence>
<dbReference type="CDD" id="cd00805">
    <property type="entry name" value="TyrRS_core"/>
    <property type="match status" value="1"/>
</dbReference>
<feature type="short sequence motif" description="'KMSKS' region" evidence="10">
    <location>
        <begin position="238"/>
        <end position="242"/>
    </location>
</feature>
<dbReference type="GO" id="GO:0006437">
    <property type="term" value="P:tyrosyl-tRNA aminoacylation"/>
    <property type="evidence" value="ECO:0007669"/>
    <property type="project" value="UniProtKB-UniRule"/>
</dbReference>
<keyword evidence="2 10" id="KW-0963">Cytoplasm</keyword>
<evidence type="ECO:0000256" key="7">
    <source>
        <dbReference type="ARBA" id="ARBA00022917"/>
    </source>
</evidence>
<comment type="function">
    <text evidence="10">Catalyzes the attachment of tyrosine to tRNA(Tyr) in a two-step reaction: tyrosine is first activated by ATP to form Tyr-AMP and then transferred to the acceptor end of tRNA(Tyr).</text>
</comment>
<sequence length="408" mass="46166">MSNMNSKIIDDVTTDIIDIKQGSDEFLIEEEFTKKMINSKFSNIPLRIKLGLDPTSPDIHIGHTIVFNKLRQLQNLGHNVIFLIGDFTSMIGDPSGRNSTRPSLTKEEIEKNANTYYEQASKLIDPSKTEIRYNSEWYKNLGASGIIELTSKYTIARILERDDFTKRFKNKLPISLHELIYPIIQGYDSVALKSDLEIGGTDQKFNLLVGRDLQKEFGQEPQCIITMPLLLGLDGIEKMSKSKNNYIGISELPDSMFGKIMSISDDLMWKYFDMLSSISSDEILKLKNQVLNGLNPKNAKIQLAHEIVCKFHSKILADRALENFENRFKYGILPNDISEIHVGKAPINIIKILKASGLTVSHTEANRNIEQGGVKIDGNKISDKSIILFKGEYIIQVGKRKIKKIILD</sequence>
<comment type="similarity">
    <text evidence="10">Belongs to the class-I aminoacyl-tRNA synthetase family. TyrS type 2 subfamily.</text>
</comment>
<dbReference type="GO" id="GO:0003723">
    <property type="term" value="F:RNA binding"/>
    <property type="evidence" value="ECO:0007669"/>
    <property type="project" value="UniProtKB-KW"/>
</dbReference>
<dbReference type="EMBL" id="CP025628">
    <property type="protein sequence ID" value="AWD32685.1"/>
    <property type="molecule type" value="Genomic_DNA"/>
</dbReference>
<dbReference type="InterPro" id="IPR001412">
    <property type="entry name" value="aa-tRNA-synth_I_CS"/>
</dbReference>
<dbReference type="PROSITE" id="PS50889">
    <property type="entry name" value="S4"/>
    <property type="match status" value="1"/>
</dbReference>
<keyword evidence="3 10" id="KW-0436">Ligase</keyword>
<dbReference type="Gene3D" id="3.10.290.10">
    <property type="entry name" value="RNA-binding S4 domain"/>
    <property type="match status" value="1"/>
</dbReference>
<keyword evidence="14" id="KW-1185">Reference proteome</keyword>
<dbReference type="PANTHER" id="PTHR11766:SF1">
    <property type="entry name" value="TYROSINE--TRNA LIGASE"/>
    <property type="match status" value="1"/>
</dbReference>
<evidence type="ECO:0000256" key="4">
    <source>
        <dbReference type="ARBA" id="ARBA00022741"/>
    </source>
</evidence>
<reference evidence="13 14" key="1">
    <citation type="journal article" date="2018" name="Parasitology">
        <title>The reduced genome of Candidatus Kinetoplastibacterium sorsogonicusi, the endosymbiont of Kentomonas sorsogonicus (Trypanosomatidae): loss of the haem-synthesis pathway.</title>
        <authorList>
            <person name="Silva F.M."/>
            <person name="Kostygov A.Y."/>
            <person name="Spodareva V.V."/>
            <person name="Butenko A."/>
            <person name="Tossou R."/>
            <person name="Lukes J."/>
            <person name="Yurchenko V."/>
            <person name="Alves J.M.P."/>
        </authorList>
    </citation>
    <scope>NUCLEOTIDE SEQUENCE [LARGE SCALE GENOMIC DNA]</scope>
    <source>
        <strain evidence="13 14">MF-08</strain>
    </source>
</reference>
<name>A0A3S7JAH7_9PROT</name>
<gene>
    <name evidence="10 13" type="primary">tyrS</name>
    <name evidence="13" type="ORF">CKSOR_00585</name>
</gene>
<organism evidence="13 14">
    <name type="scientific">Candidatus Kinetoplastidibacterium kentomonadis</name>
    <dbReference type="NCBI Taxonomy" id="1576550"/>
    <lineage>
        <taxon>Bacteria</taxon>
        <taxon>Pseudomonadati</taxon>
        <taxon>Pseudomonadota</taxon>
        <taxon>Betaproteobacteria</taxon>
        <taxon>Candidatus Kinetoplastidibacterium</taxon>
    </lineage>
</organism>
<accession>A0A3S7JAH7</accession>
<evidence type="ECO:0000256" key="10">
    <source>
        <dbReference type="HAMAP-Rule" id="MF_02007"/>
    </source>
</evidence>
<dbReference type="InterPro" id="IPR002942">
    <property type="entry name" value="S4_RNA-bd"/>
</dbReference>
<protein>
    <recommendedName>
        <fullName evidence="10">Tyrosine--tRNA ligase</fullName>
        <ecNumber evidence="10">6.1.1.1</ecNumber>
    </recommendedName>
    <alternativeName>
        <fullName evidence="10">Tyrosyl-tRNA synthetase</fullName>
        <shortName evidence="10">TyrRS</shortName>
    </alternativeName>
</protein>